<sequence>MYNPVRDTWTVFTPLPIPHVGAASAALEERLYIVGGYCQEDYSEARLTHRYDPVTQRWESMGKMPDKANKIKNNSRYAIGVHQKYGSHCRVDG</sequence>
<gene>
    <name evidence="2" type="ORF">G5714_008682</name>
</gene>
<dbReference type="PANTHER" id="PTHR45632">
    <property type="entry name" value="LD33804P"/>
    <property type="match status" value="1"/>
</dbReference>
<organism evidence="2 3">
    <name type="scientific">Onychostoma macrolepis</name>
    <dbReference type="NCBI Taxonomy" id="369639"/>
    <lineage>
        <taxon>Eukaryota</taxon>
        <taxon>Metazoa</taxon>
        <taxon>Chordata</taxon>
        <taxon>Craniata</taxon>
        <taxon>Vertebrata</taxon>
        <taxon>Euteleostomi</taxon>
        <taxon>Actinopterygii</taxon>
        <taxon>Neopterygii</taxon>
        <taxon>Teleostei</taxon>
        <taxon>Ostariophysi</taxon>
        <taxon>Cypriniformes</taxon>
        <taxon>Cyprinidae</taxon>
        <taxon>Acrossocheilinae</taxon>
        <taxon>Onychostoma</taxon>
    </lineage>
</organism>
<proteinExistence type="predicted"/>
<evidence type="ECO:0000256" key="1">
    <source>
        <dbReference type="ARBA" id="ARBA00022441"/>
    </source>
</evidence>
<keyword evidence="3" id="KW-1185">Reference proteome</keyword>
<dbReference type="AlphaFoldDB" id="A0A7J6CX54"/>
<dbReference type="EMBL" id="JAAMOB010000007">
    <property type="protein sequence ID" value="KAF4111651.1"/>
    <property type="molecule type" value="Genomic_DNA"/>
</dbReference>
<dbReference type="Pfam" id="PF01344">
    <property type="entry name" value="Kelch_1"/>
    <property type="match status" value="1"/>
</dbReference>
<evidence type="ECO:0000313" key="2">
    <source>
        <dbReference type="EMBL" id="KAF4111651.1"/>
    </source>
</evidence>
<protein>
    <submittedName>
        <fullName evidence="2">Uncharacterized protein</fullName>
    </submittedName>
</protein>
<dbReference type="InterPro" id="IPR015915">
    <property type="entry name" value="Kelch-typ_b-propeller"/>
</dbReference>
<evidence type="ECO:0000313" key="3">
    <source>
        <dbReference type="Proteomes" id="UP000579812"/>
    </source>
</evidence>
<dbReference type="SUPFAM" id="SSF117281">
    <property type="entry name" value="Kelch motif"/>
    <property type="match status" value="1"/>
</dbReference>
<dbReference type="PANTHER" id="PTHR45632:SF14">
    <property type="entry name" value="KELCH-LIKE PROTEIN 33"/>
    <property type="match status" value="1"/>
</dbReference>
<name>A0A7J6CX54_9TELE</name>
<accession>A0A7J6CX54</accession>
<keyword evidence="1" id="KW-0880">Kelch repeat</keyword>
<dbReference type="Gene3D" id="2.120.10.80">
    <property type="entry name" value="Kelch-type beta propeller"/>
    <property type="match status" value="1"/>
</dbReference>
<dbReference type="InterPro" id="IPR006652">
    <property type="entry name" value="Kelch_1"/>
</dbReference>
<dbReference type="Proteomes" id="UP000579812">
    <property type="component" value="Unassembled WGS sequence"/>
</dbReference>
<comment type="caution">
    <text evidence="2">The sequence shown here is derived from an EMBL/GenBank/DDBJ whole genome shotgun (WGS) entry which is preliminary data.</text>
</comment>
<reference evidence="2 3" key="1">
    <citation type="submission" date="2020-04" db="EMBL/GenBank/DDBJ databases">
        <title>Chromosome-level genome assembly of a cyprinid fish Onychostoma macrolepis by integration of Nanopore Sequencing, Bionano and Hi-C technology.</title>
        <authorList>
            <person name="Wang D."/>
        </authorList>
    </citation>
    <scope>NUCLEOTIDE SEQUENCE [LARGE SCALE GENOMIC DNA]</scope>
    <source>
        <strain evidence="2">SWU-2019</strain>
        <tissue evidence="2">Muscle</tissue>
    </source>
</reference>